<keyword evidence="4" id="KW-1185">Reference proteome</keyword>
<organism evidence="3 4">
    <name type="scientific">Thermococcus eurythermalis</name>
    <dbReference type="NCBI Taxonomy" id="1505907"/>
    <lineage>
        <taxon>Archaea</taxon>
        <taxon>Methanobacteriati</taxon>
        <taxon>Methanobacteriota</taxon>
        <taxon>Thermococci</taxon>
        <taxon>Thermococcales</taxon>
        <taxon>Thermococcaceae</taxon>
        <taxon>Thermococcus</taxon>
    </lineage>
</organism>
<dbReference type="NCBIfam" id="NF040590">
    <property type="entry name" value="Pyro_CPBP_1"/>
    <property type="match status" value="1"/>
</dbReference>
<dbReference type="Proteomes" id="UP000029980">
    <property type="component" value="Chromosome"/>
</dbReference>
<evidence type="ECO:0000259" key="2">
    <source>
        <dbReference type="Pfam" id="PF02517"/>
    </source>
</evidence>
<dbReference type="GeneID" id="25153664"/>
<dbReference type="KEGG" id="teu:TEU_09490"/>
<keyword evidence="1" id="KW-0812">Transmembrane</keyword>
<dbReference type="EMBL" id="CP008887">
    <property type="protein sequence ID" value="AIU70544.1"/>
    <property type="molecule type" value="Genomic_DNA"/>
</dbReference>
<protein>
    <submittedName>
        <fullName evidence="3">CAAX protease</fullName>
    </submittedName>
</protein>
<dbReference type="AlphaFoldDB" id="A0A097QVN6"/>
<gene>
    <name evidence="3" type="ORF">TEU_09490</name>
</gene>
<dbReference type="HOGENOM" id="CLU_1399792_0_0_2"/>
<dbReference type="InterPro" id="IPR003675">
    <property type="entry name" value="Rce1/LyrA-like_dom"/>
</dbReference>
<accession>A0A097QVN6</accession>
<keyword evidence="3" id="KW-0645">Protease</keyword>
<dbReference type="OrthoDB" id="86156at2157"/>
<sequence>MRRALLLYSILFPLSFVPPLIPASFWEHVLIVFTAYLLVPAVISTALGFRPEELGLKLPNRNGLKLFALLFVLSVPLSIYGTTVPSMRSYYPVFPYSGVVGFVLGELGMGIIMLAHEAFYRGFLLFPLARKNVWLAIFLQNVPYTIVHRGKPAIEVPYAFIAGIIFAKMDLEGESFVPSFLLHWLGSALFDVLCVVVTP</sequence>
<dbReference type="Pfam" id="PF02517">
    <property type="entry name" value="Rce1-like"/>
    <property type="match status" value="1"/>
</dbReference>
<evidence type="ECO:0000256" key="1">
    <source>
        <dbReference type="SAM" id="Phobius"/>
    </source>
</evidence>
<feature type="domain" description="CAAX prenyl protease 2/Lysostaphin resistance protein A-like" evidence="2">
    <location>
        <begin position="111"/>
        <end position="186"/>
    </location>
</feature>
<dbReference type="GO" id="GO:0006508">
    <property type="term" value="P:proteolysis"/>
    <property type="evidence" value="ECO:0007669"/>
    <property type="project" value="UniProtKB-KW"/>
</dbReference>
<feature type="transmembrane region" description="Helical" evidence="1">
    <location>
        <begin position="93"/>
        <end position="115"/>
    </location>
</feature>
<keyword evidence="3" id="KW-0378">Hydrolase</keyword>
<evidence type="ECO:0000313" key="4">
    <source>
        <dbReference type="Proteomes" id="UP000029980"/>
    </source>
</evidence>
<evidence type="ECO:0000313" key="3">
    <source>
        <dbReference type="EMBL" id="AIU70544.1"/>
    </source>
</evidence>
<name>A0A097QVN6_9EURY</name>
<keyword evidence="1" id="KW-0472">Membrane</keyword>
<dbReference type="GO" id="GO:0080120">
    <property type="term" value="P:CAAX-box protein maturation"/>
    <property type="evidence" value="ECO:0007669"/>
    <property type="project" value="UniProtKB-ARBA"/>
</dbReference>
<feature type="transmembrane region" description="Helical" evidence="1">
    <location>
        <begin position="29"/>
        <end position="50"/>
    </location>
</feature>
<feature type="transmembrane region" description="Helical" evidence="1">
    <location>
        <begin position="62"/>
        <end position="81"/>
    </location>
</feature>
<proteinExistence type="predicted"/>
<dbReference type="GO" id="GO:0004175">
    <property type="term" value="F:endopeptidase activity"/>
    <property type="evidence" value="ECO:0007669"/>
    <property type="project" value="UniProtKB-ARBA"/>
</dbReference>
<keyword evidence="1" id="KW-1133">Transmembrane helix</keyword>
<dbReference type="STRING" id="1505907.TEU_09490"/>
<dbReference type="RefSeq" id="WP_050003510.1">
    <property type="nucleotide sequence ID" value="NZ_CP008887.1"/>
</dbReference>
<reference evidence="3 4" key="1">
    <citation type="journal article" date="2015" name="Int. J. Syst. Evol. Microbiol.">
        <title>Thermococcus eurythermalis sp. nov., a conditional piezophilic hyperthermophilic archaeon with a wide temperature range isolated from an oil-immersed chimney in the Guaymas Basin.</title>
        <authorList>
            <person name="Zhao W."/>
            <person name="Zeng X."/>
            <person name="Xiao X."/>
        </authorList>
    </citation>
    <scope>NUCLEOTIDE SEQUENCE [LARGE SCALE GENOMIC DNA]</scope>
    <source>
        <strain evidence="3 4">A501</strain>
    </source>
</reference>